<organism evidence="9 10">
    <name type="scientific">Cryobacterium ruanii</name>
    <dbReference type="NCBI Taxonomy" id="1259197"/>
    <lineage>
        <taxon>Bacteria</taxon>
        <taxon>Bacillati</taxon>
        <taxon>Actinomycetota</taxon>
        <taxon>Actinomycetes</taxon>
        <taxon>Micrococcales</taxon>
        <taxon>Microbacteriaceae</taxon>
        <taxon>Cryobacterium</taxon>
    </lineage>
</organism>
<feature type="domain" description="Cardiolipin synthase N-terminal" evidence="8">
    <location>
        <begin position="87"/>
        <end position="129"/>
    </location>
</feature>
<evidence type="ECO:0000256" key="3">
    <source>
        <dbReference type="ARBA" id="ARBA00022692"/>
    </source>
</evidence>
<evidence type="ECO:0000313" key="9">
    <source>
        <dbReference type="EMBL" id="TFD68025.1"/>
    </source>
</evidence>
<evidence type="ECO:0000313" key="10">
    <source>
        <dbReference type="Proteomes" id="UP000298154"/>
    </source>
</evidence>
<dbReference type="InterPro" id="IPR027379">
    <property type="entry name" value="CLS_N"/>
</dbReference>
<reference evidence="9 10" key="1">
    <citation type="submission" date="2019-03" db="EMBL/GenBank/DDBJ databases">
        <title>Genomics of glacier-inhabiting Cryobacterium strains.</title>
        <authorList>
            <person name="Liu Q."/>
            <person name="Xin Y.-H."/>
        </authorList>
    </citation>
    <scope>NUCLEOTIDE SEQUENCE [LARGE SCALE GENOMIC DNA]</scope>
    <source>
        <strain evidence="9 10">Sr36</strain>
    </source>
</reference>
<dbReference type="Pfam" id="PF13396">
    <property type="entry name" value="PLDc_N"/>
    <property type="match status" value="1"/>
</dbReference>
<keyword evidence="2" id="KW-1003">Cell membrane</keyword>
<name>A0A4R9AR64_9MICO</name>
<dbReference type="OrthoDB" id="4479409at2"/>
<proteinExistence type="predicted"/>
<evidence type="ECO:0000259" key="8">
    <source>
        <dbReference type="Pfam" id="PF13396"/>
    </source>
</evidence>
<feature type="transmembrane region" description="Helical" evidence="7">
    <location>
        <begin position="72"/>
        <end position="94"/>
    </location>
</feature>
<dbReference type="GO" id="GO:0005886">
    <property type="term" value="C:plasma membrane"/>
    <property type="evidence" value="ECO:0007669"/>
    <property type="project" value="UniProtKB-SubCell"/>
</dbReference>
<evidence type="ECO:0000256" key="5">
    <source>
        <dbReference type="ARBA" id="ARBA00023136"/>
    </source>
</evidence>
<comment type="caution">
    <text evidence="9">The sequence shown here is derived from an EMBL/GenBank/DDBJ whole genome shotgun (WGS) entry which is preliminary data.</text>
</comment>
<dbReference type="Proteomes" id="UP000298154">
    <property type="component" value="Unassembled WGS sequence"/>
</dbReference>
<keyword evidence="3 7" id="KW-0812">Transmembrane</keyword>
<sequence>MIETRPAFVRGVRGSPIRTRRWLAVRPRLSALAQPLAPPRRSISGRAKTAPRSTESRRLRDWAQRGEKIMDWASVVIGGLILVLVVIVALWVLMSLFRAPLEGTERAIWLLIILAFPVVGAFIWLSWGQDSVARRPRS</sequence>
<keyword evidence="4 7" id="KW-1133">Transmembrane helix</keyword>
<gene>
    <name evidence="9" type="ORF">E3T47_05400</name>
</gene>
<evidence type="ECO:0000256" key="4">
    <source>
        <dbReference type="ARBA" id="ARBA00022989"/>
    </source>
</evidence>
<protein>
    <submittedName>
        <fullName evidence="9">PLDc_N domain-containing protein</fullName>
    </submittedName>
</protein>
<evidence type="ECO:0000256" key="7">
    <source>
        <dbReference type="SAM" id="Phobius"/>
    </source>
</evidence>
<accession>A0A4R9AR64</accession>
<comment type="subcellular location">
    <subcellularLocation>
        <location evidence="1">Cell membrane</location>
        <topology evidence="1">Multi-pass membrane protein</topology>
    </subcellularLocation>
</comment>
<dbReference type="AlphaFoldDB" id="A0A4R9AR64"/>
<keyword evidence="5 7" id="KW-0472">Membrane</keyword>
<keyword evidence="10" id="KW-1185">Reference proteome</keyword>
<feature type="region of interest" description="Disordered" evidence="6">
    <location>
        <begin position="36"/>
        <end position="56"/>
    </location>
</feature>
<evidence type="ECO:0000256" key="1">
    <source>
        <dbReference type="ARBA" id="ARBA00004651"/>
    </source>
</evidence>
<dbReference type="EMBL" id="SOHK01000007">
    <property type="protein sequence ID" value="TFD68025.1"/>
    <property type="molecule type" value="Genomic_DNA"/>
</dbReference>
<feature type="transmembrane region" description="Helical" evidence="7">
    <location>
        <begin position="106"/>
        <end position="127"/>
    </location>
</feature>
<evidence type="ECO:0000256" key="2">
    <source>
        <dbReference type="ARBA" id="ARBA00022475"/>
    </source>
</evidence>
<evidence type="ECO:0000256" key="6">
    <source>
        <dbReference type="SAM" id="MobiDB-lite"/>
    </source>
</evidence>